<feature type="compositionally biased region" description="Basic and acidic residues" evidence="1">
    <location>
        <begin position="139"/>
        <end position="153"/>
    </location>
</feature>
<protein>
    <submittedName>
        <fullName evidence="2">Uncharacterized protein</fullName>
    </submittedName>
</protein>
<dbReference type="Proteomes" id="UP000712281">
    <property type="component" value="Unassembled WGS sequence"/>
</dbReference>
<accession>A0A8S9GDJ2</accession>
<sequence length="174" mass="19783">MMTQILGPVLPHWSLKPPKLLTASMFFPEADGGGGGGGMRFRNQRYCEYWFCYEHPWLWLASLLEHLQWGEPRGLQHSESTYPRHRKTNSKGTRGKDHAGSSTRSHELEESSRSDAGKATRVIPIFSYPRCRRLCSRSHAGEAARDHSPARTKKEYRRRSNAGRMTRVGADALS</sequence>
<feature type="region of interest" description="Disordered" evidence="1">
    <location>
        <begin position="74"/>
        <end position="116"/>
    </location>
</feature>
<dbReference type="EMBL" id="QGKW02002005">
    <property type="protein sequence ID" value="KAF2543459.1"/>
    <property type="molecule type" value="Genomic_DNA"/>
</dbReference>
<comment type="caution">
    <text evidence="2">The sequence shown here is derived from an EMBL/GenBank/DDBJ whole genome shotgun (WGS) entry which is preliminary data.</text>
</comment>
<gene>
    <name evidence="2" type="ORF">F2Q68_00032117</name>
</gene>
<organism evidence="2 3">
    <name type="scientific">Brassica cretica</name>
    <name type="common">Mustard</name>
    <dbReference type="NCBI Taxonomy" id="69181"/>
    <lineage>
        <taxon>Eukaryota</taxon>
        <taxon>Viridiplantae</taxon>
        <taxon>Streptophyta</taxon>
        <taxon>Embryophyta</taxon>
        <taxon>Tracheophyta</taxon>
        <taxon>Spermatophyta</taxon>
        <taxon>Magnoliopsida</taxon>
        <taxon>eudicotyledons</taxon>
        <taxon>Gunneridae</taxon>
        <taxon>Pentapetalae</taxon>
        <taxon>rosids</taxon>
        <taxon>malvids</taxon>
        <taxon>Brassicales</taxon>
        <taxon>Brassicaceae</taxon>
        <taxon>Brassiceae</taxon>
        <taxon>Brassica</taxon>
    </lineage>
</organism>
<feature type="compositionally biased region" description="Basic and acidic residues" evidence="1">
    <location>
        <begin position="94"/>
        <end position="116"/>
    </location>
</feature>
<name>A0A8S9GDJ2_BRACR</name>
<evidence type="ECO:0000256" key="1">
    <source>
        <dbReference type="SAM" id="MobiDB-lite"/>
    </source>
</evidence>
<feature type="region of interest" description="Disordered" evidence="1">
    <location>
        <begin position="138"/>
        <end position="174"/>
    </location>
</feature>
<dbReference type="AlphaFoldDB" id="A0A8S9GDJ2"/>
<evidence type="ECO:0000313" key="3">
    <source>
        <dbReference type="Proteomes" id="UP000712281"/>
    </source>
</evidence>
<reference evidence="2" key="1">
    <citation type="submission" date="2019-12" db="EMBL/GenBank/DDBJ databases">
        <title>Genome sequencing and annotation of Brassica cretica.</title>
        <authorList>
            <person name="Studholme D.J."/>
            <person name="Sarris P.F."/>
        </authorList>
    </citation>
    <scope>NUCLEOTIDE SEQUENCE</scope>
    <source>
        <strain evidence="2">PFS-001/15</strain>
        <tissue evidence="2">Leaf</tissue>
    </source>
</reference>
<evidence type="ECO:0000313" key="2">
    <source>
        <dbReference type="EMBL" id="KAF2543459.1"/>
    </source>
</evidence>
<proteinExistence type="predicted"/>